<dbReference type="InterPro" id="IPR027493">
    <property type="entry name" value="Ribosomal_bL31_B"/>
</dbReference>
<dbReference type="NCBIfam" id="TIGR00105">
    <property type="entry name" value="L31"/>
    <property type="match status" value="1"/>
</dbReference>
<dbReference type="GO" id="GO:0006412">
    <property type="term" value="P:translation"/>
    <property type="evidence" value="ECO:0007669"/>
    <property type="project" value="InterPro"/>
</dbReference>
<dbReference type="PROSITE" id="PS01143">
    <property type="entry name" value="RIBOSOMAL_L31"/>
    <property type="match status" value="1"/>
</dbReference>
<dbReference type="PANTHER" id="PTHR33280">
    <property type="entry name" value="50S RIBOSOMAL PROTEIN L31, CHLOROPLASTIC"/>
    <property type="match status" value="1"/>
</dbReference>
<keyword evidence="1 3" id="KW-0689">Ribosomal protein</keyword>
<dbReference type="InterPro" id="IPR002150">
    <property type="entry name" value="Ribosomal_bL31"/>
</dbReference>
<dbReference type="EMBL" id="LZLR01000188">
    <property type="protein sequence ID" value="OBK17372.1"/>
    <property type="molecule type" value="Genomic_DNA"/>
</dbReference>
<evidence type="ECO:0000256" key="3">
    <source>
        <dbReference type="RuleBase" id="RU000564"/>
    </source>
</evidence>
<proteinExistence type="inferred from homology"/>
<dbReference type="PANTHER" id="PTHR33280:SF1">
    <property type="entry name" value="LARGE RIBOSOMAL SUBUNIT PROTEIN BL31C"/>
    <property type="match status" value="1"/>
</dbReference>
<name>A0A1A3NAI0_MYCAS</name>
<dbReference type="InterPro" id="IPR034704">
    <property type="entry name" value="Ribosomal_bL28/bL31-like_sf"/>
</dbReference>
<comment type="caution">
    <text evidence="4">The sequence shown here is derived from an EMBL/GenBank/DDBJ whole genome shotgun (WGS) entry which is preliminary data.</text>
</comment>
<keyword evidence="2 3" id="KW-0687">Ribonucleoprotein</keyword>
<sequence>MKAGIHPDYHPVVFQDANTGATFLTRSTLTSKRTIEWETPAGLRTYPLVIVEVSADSHPFWTGTQRNLDSAGRVERFRRRYGHRGSRP</sequence>
<dbReference type="GO" id="GO:0003735">
    <property type="term" value="F:structural constituent of ribosome"/>
    <property type="evidence" value="ECO:0007669"/>
    <property type="project" value="InterPro"/>
</dbReference>
<dbReference type="RefSeq" id="WP_065037275.1">
    <property type="nucleotide sequence ID" value="NZ_LZLR01000188.1"/>
</dbReference>
<dbReference type="GO" id="GO:0005840">
    <property type="term" value="C:ribosome"/>
    <property type="evidence" value="ECO:0007669"/>
    <property type="project" value="UniProtKB-KW"/>
</dbReference>
<accession>A0A1A3NAI0</accession>
<comment type="similarity">
    <text evidence="3">Belongs to the bacterial ribosomal protein bL31 family.</text>
</comment>
<evidence type="ECO:0000256" key="1">
    <source>
        <dbReference type="ARBA" id="ARBA00022980"/>
    </source>
</evidence>
<dbReference type="OrthoDB" id="9803251at2"/>
<organism evidence="4 5">
    <name type="scientific">Mycobacterium asiaticum</name>
    <dbReference type="NCBI Taxonomy" id="1790"/>
    <lineage>
        <taxon>Bacteria</taxon>
        <taxon>Bacillati</taxon>
        <taxon>Actinomycetota</taxon>
        <taxon>Actinomycetes</taxon>
        <taxon>Mycobacteriales</taxon>
        <taxon>Mycobacteriaceae</taxon>
        <taxon>Mycobacterium</taxon>
    </lineage>
</organism>
<dbReference type="AlphaFoldDB" id="A0A1A3NAI0"/>
<dbReference type="SUPFAM" id="SSF143800">
    <property type="entry name" value="L28p-like"/>
    <property type="match status" value="1"/>
</dbReference>
<dbReference type="Gene3D" id="4.10.830.30">
    <property type="entry name" value="Ribosomal protein L31"/>
    <property type="match status" value="1"/>
</dbReference>
<evidence type="ECO:0000313" key="5">
    <source>
        <dbReference type="Proteomes" id="UP000093819"/>
    </source>
</evidence>
<protein>
    <recommendedName>
        <fullName evidence="3">50S ribosomal protein L31</fullName>
    </recommendedName>
</protein>
<dbReference type="PRINTS" id="PR01249">
    <property type="entry name" value="RIBOSOMALL31"/>
</dbReference>
<dbReference type="GO" id="GO:1990904">
    <property type="term" value="C:ribonucleoprotein complex"/>
    <property type="evidence" value="ECO:0007669"/>
    <property type="project" value="UniProtKB-KW"/>
</dbReference>
<reference evidence="4 5" key="1">
    <citation type="submission" date="2016-06" db="EMBL/GenBank/DDBJ databases">
        <authorList>
            <person name="Kjaerup R.B."/>
            <person name="Dalgaard T.S."/>
            <person name="Juul-Madsen H.R."/>
        </authorList>
    </citation>
    <scope>NUCLEOTIDE SEQUENCE [LARGE SCALE GENOMIC DNA]</scope>
    <source>
        <strain evidence="4 5">1245335.1</strain>
    </source>
</reference>
<dbReference type="Proteomes" id="UP000093819">
    <property type="component" value="Unassembled WGS sequence"/>
</dbReference>
<dbReference type="InterPro" id="IPR042105">
    <property type="entry name" value="Ribosomal_bL31_sf"/>
</dbReference>
<dbReference type="NCBIfam" id="NF002462">
    <property type="entry name" value="PRK01678.1"/>
    <property type="match status" value="1"/>
</dbReference>
<evidence type="ECO:0000256" key="2">
    <source>
        <dbReference type="ARBA" id="ARBA00023274"/>
    </source>
</evidence>
<dbReference type="Pfam" id="PF01197">
    <property type="entry name" value="Ribosomal_L31"/>
    <property type="match status" value="1"/>
</dbReference>
<gene>
    <name evidence="4" type="ORF">A5635_04890</name>
</gene>
<evidence type="ECO:0000313" key="4">
    <source>
        <dbReference type="EMBL" id="OBK17372.1"/>
    </source>
</evidence>